<keyword evidence="1" id="KW-0472">Membrane</keyword>
<name>A0ABW5C209_9BACI</name>
<feature type="transmembrane region" description="Helical" evidence="1">
    <location>
        <begin position="33"/>
        <end position="52"/>
    </location>
</feature>
<keyword evidence="3" id="KW-1185">Reference proteome</keyword>
<sequence length="94" mass="10971">MKKAMEIIHLYWEKRYIIGSGRERKLGMEKVKYISMLSAVFTQIAGIIFLFINITIAVGLFLAYFISLIVLVVAFIKIRLDEKKEDDKNDYGDY</sequence>
<comment type="caution">
    <text evidence="2">The sequence shown here is derived from an EMBL/GenBank/DDBJ whole genome shotgun (WGS) entry which is preliminary data.</text>
</comment>
<reference evidence="3" key="1">
    <citation type="journal article" date="2019" name="Int. J. Syst. Evol. Microbiol.">
        <title>The Global Catalogue of Microorganisms (GCM) 10K type strain sequencing project: providing services to taxonomists for standard genome sequencing and annotation.</title>
        <authorList>
            <consortium name="The Broad Institute Genomics Platform"/>
            <consortium name="The Broad Institute Genome Sequencing Center for Infectious Disease"/>
            <person name="Wu L."/>
            <person name="Ma J."/>
        </authorList>
    </citation>
    <scope>NUCLEOTIDE SEQUENCE [LARGE SCALE GENOMIC DNA]</scope>
    <source>
        <strain evidence="3">CGMCC 1.15474</strain>
    </source>
</reference>
<protein>
    <submittedName>
        <fullName evidence="2">Uncharacterized protein</fullName>
    </submittedName>
</protein>
<evidence type="ECO:0000313" key="3">
    <source>
        <dbReference type="Proteomes" id="UP001597318"/>
    </source>
</evidence>
<organism evidence="2 3">
    <name type="scientific">Metabacillus endolithicus</name>
    <dbReference type="NCBI Taxonomy" id="1535204"/>
    <lineage>
        <taxon>Bacteria</taxon>
        <taxon>Bacillati</taxon>
        <taxon>Bacillota</taxon>
        <taxon>Bacilli</taxon>
        <taxon>Bacillales</taxon>
        <taxon>Bacillaceae</taxon>
        <taxon>Metabacillus</taxon>
    </lineage>
</organism>
<keyword evidence="1" id="KW-0812">Transmembrane</keyword>
<feature type="transmembrane region" description="Helical" evidence="1">
    <location>
        <begin position="58"/>
        <end position="78"/>
    </location>
</feature>
<proteinExistence type="predicted"/>
<dbReference type="EMBL" id="JBHUIK010000006">
    <property type="protein sequence ID" value="MFD2216207.1"/>
    <property type="molecule type" value="Genomic_DNA"/>
</dbReference>
<gene>
    <name evidence="2" type="ORF">ACFSKK_21265</name>
</gene>
<dbReference type="Proteomes" id="UP001597318">
    <property type="component" value="Unassembled WGS sequence"/>
</dbReference>
<keyword evidence="1" id="KW-1133">Transmembrane helix</keyword>
<accession>A0ABW5C209</accession>
<dbReference type="RefSeq" id="WP_247339791.1">
    <property type="nucleotide sequence ID" value="NZ_CP095550.1"/>
</dbReference>
<evidence type="ECO:0000313" key="2">
    <source>
        <dbReference type="EMBL" id="MFD2216207.1"/>
    </source>
</evidence>
<evidence type="ECO:0000256" key="1">
    <source>
        <dbReference type="SAM" id="Phobius"/>
    </source>
</evidence>